<keyword evidence="1" id="KW-0472">Membrane</keyword>
<dbReference type="AlphaFoldDB" id="A0A3A4R2W7"/>
<keyword evidence="1" id="KW-0812">Transmembrane</keyword>
<dbReference type="Proteomes" id="UP000266426">
    <property type="component" value="Unassembled WGS sequence"/>
</dbReference>
<proteinExistence type="predicted"/>
<feature type="transmembrane region" description="Helical" evidence="1">
    <location>
        <begin position="46"/>
        <end position="70"/>
    </location>
</feature>
<name>A0A3A4R2W7_9BACT</name>
<protein>
    <recommendedName>
        <fullName evidence="4">MotA/TolQ/ExbB proton channel domain-containing protein</fullName>
    </recommendedName>
</protein>
<accession>A0A3A4R2W7</accession>
<evidence type="ECO:0000256" key="1">
    <source>
        <dbReference type="SAM" id="Phobius"/>
    </source>
</evidence>
<comment type="caution">
    <text evidence="2">The sequence shown here is derived from an EMBL/GenBank/DDBJ whole genome shotgun (WGS) entry which is preliminary data.</text>
</comment>
<evidence type="ECO:0008006" key="4">
    <source>
        <dbReference type="Google" id="ProtNLM"/>
    </source>
</evidence>
<sequence>MMPNILGFVVLFVVSLGLSLAAFVIINKNLRTVLDDVVKIPDCTTFYSRILVIGLLCIALSSAFGVPFNLPAEAAFMEYVWKVADGLSEVFGSMLLFLAAYLVMITIIITVLRKSK</sequence>
<organism evidence="2 3">
    <name type="scientific">Candidatus Auribacter fodinae</name>
    <dbReference type="NCBI Taxonomy" id="2093366"/>
    <lineage>
        <taxon>Bacteria</taxon>
        <taxon>Pseudomonadati</taxon>
        <taxon>Candidatus Auribacterota</taxon>
        <taxon>Candidatus Auribacteria</taxon>
        <taxon>Candidatus Auribacterales</taxon>
        <taxon>Candidatus Auribacteraceae</taxon>
        <taxon>Candidatus Auribacter</taxon>
    </lineage>
</organism>
<dbReference type="EMBL" id="QZJZ01000057">
    <property type="protein sequence ID" value="RJP58983.1"/>
    <property type="molecule type" value="Genomic_DNA"/>
</dbReference>
<feature type="transmembrane region" description="Helical" evidence="1">
    <location>
        <begin position="6"/>
        <end position="26"/>
    </location>
</feature>
<evidence type="ECO:0000313" key="3">
    <source>
        <dbReference type="Proteomes" id="UP000266426"/>
    </source>
</evidence>
<feature type="transmembrane region" description="Helical" evidence="1">
    <location>
        <begin position="90"/>
        <end position="112"/>
    </location>
</feature>
<reference evidence="2 3" key="1">
    <citation type="journal article" date="2017" name="ISME J.">
        <title>Energy and carbon metabolisms in a deep terrestrial subsurface fluid microbial community.</title>
        <authorList>
            <person name="Momper L."/>
            <person name="Jungbluth S.P."/>
            <person name="Lee M.D."/>
            <person name="Amend J.P."/>
        </authorList>
    </citation>
    <scope>NUCLEOTIDE SEQUENCE [LARGE SCALE GENOMIC DNA]</scope>
    <source>
        <strain evidence="2">SURF_26</strain>
    </source>
</reference>
<evidence type="ECO:0000313" key="2">
    <source>
        <dbReference type="EMBL" id="RJP58983.1"/>
    </source>
</evidence>
<gene>
    <name evidence="2" type="ORF">C4541_07000</name>
</gene>
<keyword evidence="1" id="KW-1133">Transmembrane helix</keyword>